<reference evidence="2" key="1">
    <citation type="journal article" date="2020" name="mSystems">
        <title>Genome- and Community-Level Interaction Insights into Carbon Utilization and Element Cycling Functions of Hydrothermarchaeota in Hydrothermal Sediment.</title>
        <authorList>
            <person name="Zhou Z."/>
            <person name="Liu Y."/>
            <person name="Xu W."/>
            <person name="Pan J."/>
            <person name="Luo Z.H."/>
            <person name="Li M."/>
        </authorList>
    </citation>
    <scope>NUCLEOTIDE SEQUENCE [LARGE SCALE GENOMIC DNA]</scope>
    <source>
        <strain evidence="2">HyVt-485</strain>
    </source>
</reference>
<dbReference type="PANTHER" id="PTHR34801">
    <property type="entry name" value="EXPRESSED PROTEIN"/>
    <property type="match status" value="1"/>
</dbReference>
<evidence type="ECO:0000256" key="1">
    <source>
        <dbReference type="SAM" id="Phobius"/>
    </source>
</evidence>
<comment type="caution">
    <text evidence="2">The sequence shown here is derived from an EMBL/GenBank/DDBJ whole genome shotgun (WGS) entry which is preliminary data.</text>
</comment>
<dbReference type="AlphaFoldDB" id="A0A7C5LS43"/>
<organism evidence="2">
    <name type="scientific">Hellea balneolensis</name>
    <dbReference type="NCBI Taxonomy" id="287478"/>
    <lineage>
        <taxon>Bacteria</taxon>
        <taxon>Pseudomonadati</taxon>
        <taxon>Pseudomonadota</taxon>
        <taxon>Alphaproteobacteria</taxon>
        <taxon>Maricaulales</taxon>
        <taxon>Robiginitomaculaceae</taxon>
        <taxon>Hellea</taxon>
    </lineage>
</organism>
<proteinExistence type="predicted"/>
<accession>A0A7C5LS43</accession>
<dbReference type="InterPro" id="IPR010865">
    <property type="entry name" value="DUF1499"/>
</dbReference>
<dbReference type="EMBL" id="DRMJ01000155">
    <property type="protein sequence ID" value="HHL42597.1"/>
    <property type="molecule type" value="Genomic_DNA"/>
</dbReference>
<sequence>MRLAAIVFVWILVILMVLFYLLGRKSQKGSAPGMVDGRLAPCSSKPNCVSSEDGTPDDKKVRPFRGVPKADIKRAITVLGGHISREDDRYLAAEFTSKLYKFVDDLELRFDGDITHIRSASRVGYSDRGVNRRRVEALHASINEDNNE</sequence>
<protein>
    <submittedName>
        <fullName evidence="2">DUF1499 domain-containing protein</fullName>
    </submittedName>
</protein>
<dbReference type="PIRSF" id="PIRSF026426">
    <property type="entry name" value="DUF1499"/>
    <property type="match status" value="1"/>
</dbReference>
<feature type="transmembrane region" description="Helical" evidence="1">
    <location>
        <begin position="6"/>
        <end position="23"/>
    </location>
</feature>
<dbReference type="PANTHER" id="PTHR34801:SF6">
    <property type="entry name" value="SLL1620 PROTEIN"/>
    <property type="match status" value="1"/>
</dbReference>
<gene>
    <name evidence="2" type="ORF">ENJ42_03170</name>
</gene>
<dbReference type="Proteomes" id="UP000885830">
    <property type="component" value="Unassembled WGS sequence"/>
</dbReference>
<keyword evidence="1" id="KW-0812">Transmembrane</keyword>
<keyword evidence="1" id="KW-0472">Membrane</keyword>
<dbReference type="Pfam" id="PF07386">
    <property type="entry name" value="DUF1499"/>
    <property type="match status" value="1"/>
</dbReference>
<name>A0A7C5LS43_9PROT</name>
<keyword evidence="1" id="KW-1133">Transmembrane helix</keyword>
<evidence type="ECO:0000313" key="2">
    <source>
        <dbReference type="EMBL" id="HHL42597.1"/>
    </source>
</evidence>